<gene>
    <name evidence="2" type="ORF">METZ01_LOCUS391468</name>
</gene>
<accession>A0A382UWK5</accession>
<dbReference type="EMBL" id="UINC01147346">
    <property type="protein sequence ID" value="SVD38614.1"/>
    <property type="molecule type" value="Genomic_DNA"/>
</dbReference>
<dbReference type="AlphaFoldDB" id="A0A382UWK5"/>
<feature type="transmembrane region" description="Helical" evidence="1">
    <location>
        <begin position="91"/>
        <end position="111"/>
    </location>
</feature>
<reference evidence="2" key="1">
    <citation type="submission" date="2018-05" db="EMBL/GenBank/DDBJ databases">
        <authorList>
            <person name="Lanie J.A."/>
            <person name="Ng W.-L."/>
            <person name="Kazmierczak K.M."/>
            <person name="Andrzejewski T.M."/>
            <person name="Davidsen T.M."/>
            <person name="Wayne K.J."/>
            <person name="Tettelin H."/>
            <person name="Glass J.I."/>
            <person name="Rusch D."/>
            <person name="Podicherti R."/>
            <person name="Tsui H.-C.T."/>
            <person name="Winkler M.E."/>
        </authorList>
    </citation>
    <scope>NUCLEOTIDE SEQUENCE</scope>
</reference>
<evidence type="ECO:0000256" key="1">
    <source>
        <dbReference type="SAM" id="Phobius"/>
    </source>
</evidence>
<feature type="non-terminal residue" evidence="2">
    <location>
        <position position="113"/>
    </location>
</feature>
<protein>
    <recommendedName>
        <fullName evidence="3">Glycosyltransferase subfamily 4-like N-terminal domain-containing protein</fullName>
    </recommendedName>
</protein>
<proteinExistence type="predicted"/>
<sequence length="113" mass="13524">MNITYINPTYLMRRPISELAEKLSAKHKITIFIPRKIFKPIDNSLHHSKLPKKIKIIDYPTISLPIIYEWPIPISPIIFSKLYNIFKNNDIIHMWTYSYIVNFMILIYANIFK</sequence>
<name>A0A382UWK5_9ZZZZ</name>
<evidence type="ECO:0000313" key="2">
    <source>
        <dbReference type="EMBL" id="SVD38614.1"/>
    </source>
</evidence>
<keyword evidence="1" id="KW-0812">Transmembrane</keyword>
<keyword evidence="1" id="KW-0472">Membrane</keyword>
<keyword evidence="1" id="KW-1133">Transmembrane helix</keyword>
<organism evidence="2">
    <name type="scientific">marine metagenome</name>
    <dbReference type="NCBI Taxonomy" id="408172"/>
    <lineage>
        <taxon>unclassified sequences</taxon>
        <taxon>metagenomes</taxon>
        <taxon>ecological metagenomes</taxon>
    </lineage>
</organism>
<evidence type="ECO:0008006" key="3">
    <source>
        <dbReference type="Google" id="ProtNLM"/>
    </source>
</evidence>